<accession>A0A2U1Q028</accession>
<comment type="caution">
    <text evidence="2">The sequence shown here is derived from an EMBL/GenBank/DDBJ whole genome shotgun (WGS) entry which is preliminary data.</text>
</comment>
<evidence type="ECO:0000256" key="1">
    <source>
        <dbReference type="SAM" id="MobiDB-lite"/>
    </source>
</evidence>
<organism evidence="2 3">
    <name type="scientific">Artemisia annua</name>
    <name type="common">Sweet wormwood</name>
    <dbReference type="NCBI Taxonomy" id="35608"/>
    <lineage>
        <taxon>Eukaryota</taxon>
        <taxon>Viridiplantae</taxon>
        <taxon>Streptophyta</taxon>
        <taxon>Embryophyta</taxon>
        <taxon>Tracheophyta</taxon>
        <taxon>Spermatophyta</taxon>
        <taxon>Magnoliopsida</taxon>
        <taxon>eudicotyledons</taxon>
        <taxon>Gunneridae</taxon>
        <taxon>Pentapetalae</taxon>
        <taxon>asterids</taxon>
        <taxon>campanulids</taxon>
        <taxon>Asterales</taxon>
        <taxon>Asteraceae</taxon>
        <taxon>Asteroideae</taxon>
        <taxon>Anthemideae</taxon>
        <taxon>Artemisiinae</taxon>
        <taxon>Artemisia</taxon>
    </lineage>
</organism>
<sequence length="117" mass="12727">MAQNLKGDHSPAFADLRQTEGKEEDAATVSPKRKRGRPPKLQPKRPETPVTFEYHQNGGIGPAEISVVEGGQVTEVSSPISPGIKLVEKSKEPVKEPTVNPIKEPNEISVKEPNENP</sequence>
<evidence type="ECO:0000313" key="2">
    <source>
        <dbReference type="EMBL" id="PWA91369.1"/>
    </source>
</evidence>
<dbReference type="AlphaFoldDB" id="A0A2U1Q028"/>
<dbReference type="OrthoDB" id="687110at2759"/>
<keyword evidence="3" id="KW-1185">Reference proteome</keyword>
<dbReference type="Proteomes" id="UP000245207">
    <property type="component" value="Unassembled WGS sequence"/>
</dbReference>
<feature type="compositionally biased region" description="Basic and acidic residues" evidence="1">
    <location>
        <begin position="104"/>
        <end position="117"/>
    </location>
</feature>
<protein>
    <submittedName>
        <fullName evidence="2">Agenet-like domain-containing protein</fullName>
    </submittedName>
</protein>
<proteinExistence type="predicted"/>
<dbReference type="EMBL" id="PKPP01000549">
    <property type="protein sequence ID" value="PWA91369.1"/>
    <property type="molecule type" value="Genomic_DNA"/>
</dbReference>
<feature type="region of interest" description="Disordered" evidence="1">
    <location>
        <begin position="87"/>
        <end position="117"/>
    </location>
</feature>
<evidence type="ECO:0000313" key="3">
    <source>
        <dbReference type="Proteomes" id="UP000245207"/>
    </source>
</evidence>
<name>A0A2U1Q028_ARTAN</name>
<gene>
    <name evidence="2" type="ORF">CTI12_AA091450</name>
</gene>
<feature type="region of interest" description="Disordered" evidence="1">
    <location>
        <begin position="1"/>
        <end position="58"/>
    </location>
</feature>
<reference evidence="2 3" key="1">
    <citation type="journal article" date="2018" name="Mol. Plant">
        <title>The genome of Artemisia annua provides insight into the evolution of Asteraceae family and artemisinin biosynthesis.</title>
        <authorList>
            <person name="Shen Q."/>
            <person name="Zhang L."/>
            <person name="Liao Z."/>
            <person name="Wang S."/>
            <person name="Yan T."/>
            <person name="Shi P."/>
            <person name="Liu M."/>
            <person name="Fu X."/>
            <person name="Pan Q."/>
            <person name="Wang Y."/>
            <person name="Lv Z."/>
            <person name="Lu X."/>
            <person name="Zhang F."/>
            <person name="Jiang W."/>
            <person name="Ma Y."/>
            <person name="Chen M."/>
            <person name="Hao X."/>
            <person name="Li L."/>
            <person name="Tang Y."/>
            <person name="Lv G."/>
            <person name="Zhou Y."/>
            <person name="Sun X."/>
            <person name="Brodelius P.E."/>
            <person name="Rose J.K.C."/>
            <person name="Tang K."/>
        </authorList>
    </citation>
    <scope>NUCLEOTIDE SEQUENCE [LARGE SCALE GENOMIC DNA]</scope>
    <source>
        <strain evidence="3">cv. Huhao1</strain>
        <tissue evidence="2">Leaf</tissue>
    </source>
</reference>